<dbReference type="Pfam" id="PF18962">
    <property type="entry name" value="Por_Secre_tail"/>
    <property type="match status" value="1"/>
</dbReference>
<keyword evidence="1" id="KW-0732">Signal</keyword>
<dbReference type="InterPro" id="IPR026444">
    <property type="entry name" value="Secre_tail"/>
</dbReference>
<protein>
    <submittedName>
        <fullName evidence="3">Por secretion system C-terminal sorting domain-containing protein</fullName>
    </submittedName>
</protein>
<evidence type="ECO:0000259" key="2">
    <source>
        <dbReference type="Pfam" id="PF18962"/>
    </source>
</evidence>
<dbReference type="Proteomes" id="UP000199595">
    <property type="component" value="Unassembled WGS sequence"/>
</dbReference>
<proteinExistence type="predicted"/>
<gene>
    <name evidence="3" type="ORF">SAMN05444411_101414</name>
</gene>
<evidence type="ECO:0000313" key="3">
    <source>
        <dbReference type="EMBL" id="SDW27974.1"/>
    </source>
</evidence>
<organism evidence="3 4">
    <name type="scientific">Lutibacter oricola</name>
    <dbReference type="NCBI Taxonomy" id="762486"/>
    <lineage>
        <taxon>Bacteria</taxon>
        <taxon>Pseudomonadati</taxon>
        <taxon>Bacteroidota</taxon>
        <taxon>Flavobacteriia</taxon>
        <taxon>Flavobacteriales</taxon>
        <taxon>Flavobacteriaceae</taxon>
        <taxon>Lutibacter</taxon>
    </lineage>
</organism>
<reference evidence="3 4" key="1">
    <citation type="submission" date="2016-10" db="EMBL/GenBank/DDBJ databases">
        <authorList>
            <person name="de Groot N.N."/>
        </authorList>
    </citation>
    <scope>NUCLEOTIDE SEQUENCE [LARGE SCALE GENOMIC DNA]</scope>
    <source>
        <strain evidence="3 4">DSM 24956</strain>
    </source>
</reference>
<dbReference type="NCBIfam" id="TIGR04183">
    <property type="entry name" value="Por_Secre_tail"/>
    <property type="match status" value="1"/>
</dbReference>
<name>A0A1H2S9Z5_9FLAO</name>
<evidence type="ECO:0000256" key="1">
    <source>
        <dbReference type="ARBA" id="ARBA00022729"/>
    </source>
</evidence>
<dbReference type="STRING" id="762486.SAMN05444411_101414"/>
<feature type="domain" description="Secretion system C-terminal sorting" evidence="2">
    <location>
        <begin position="295"/>
        <end position="365"/>
    </location>
</feature>
<dbReference type="EMBL" id="FNNJ01000001">
    <property type="protein sequence ID" value="SDW27974.1"/>
    <property type="molecule type" value="Genomic_DNA"/>
</dbReference>
<keyword evidence="4" id="KW-1185">Reference proteome</keyword>
<evidence type="ECO:0000313" key="4">
    <source>
        <dbReference type="Proteomes" id="UP000199595"/>
    </source>
</evidence>
<dbReference type="OrthoDB" id="9757809at2"/>
<sequence>MKNKEIILSLIFGVLFLTTTKNSYAQEFYNTNYSISCGESVTEASINLESATYEVSLKVWIEQGAFINGIETKIEGNSPIIWNFNDVERGNWVTLKQFIKIENKVVNGSFKISMYKHDVFGVGEGNFYIDDITIKKAPFEDFDNFKIEVVSETCPNQNNGELKIISNSSQNYTANFNGVNYPFSNNLTVSDISPGIYDLCITVNNTTFKQCFSVVIEESVQLVGKTSLNENKASIEVIEGVGPFIVAVNGTNVLETISNNFEVDILPGDNVKVKTLKQCEGSFGKQFFEEEFIKIYPNPVKETVYIVAPLESKVELYNSFGELLVSNSNQNSLLELKINMSSYATGVYFVKVISENLISINKLIVN</sequence>
<dbReference type="AlphaFoldDB" id="A0A1H2S9Z5"/>
<accession>A0A1H2S9Z5</accession>
<dbReference type="RefSeq" id="WP_090119214.1">
    <property type="nucleotide sequence ID" value="NZ_FNNJ01000001.1"/>
</dbReference>